<evidence type="ECO:0000313" key="1">
    <source>
        <dbReference type="EMBL" id="CAG9325302.1"/>
    </source>
</evidence>
<reference evidence="1" key="1">
    <citation type="submission" date="2021-09" db="EMBL/GenBank/DDBJ databases">
        <authorList>
            <consortium name="AG Swart"/>
            <person name="Singh M."/>
            <person name="Singh A."/>
            <person name="Seah K."/>
            <person name="Emmerich C."/>
        </authorList>
    </citation>
    <scope>NUCLEOTIDE SEQUENCE</scope>
    <source>
        <strain evidence="1">ATCC30299</strain>
    </source>
</reference>
<comment type="caution">
    <text evidence="1">The sequence shown here is derived from an EMBL/GenBank/DDBJ whole genome shotgun (WGS) entry which is preliminary data.</text>
</comment>
<accession>A0AAU9JJN7</accession>
<organism evidence="1 2">
    <name type="scientific">Blepharisma stoltei</name>
    <dbReference type="NCBI Taxonomy" id="1481888"/>
    <lineage>
        <taxon>Eukaryota</taxon>
        <taxon>Sar</taxon>
        <taxon>Alveolata</taxon>
        <taxon>Ciliophora</taxon>
        <taxon>Postciliodesmatophora</taxon>
        <taxon>Heterotrichea</taxon>
        <taxon>Heterotrichida</taxon>
        <taxon>Blepharismidae</taxon>
        <taxon>Blepharisma</taxon>
    </lineage>
</organism>
<dbReference type="Proteomes" id="UP001162131">
    <property type="component" value="Unassembled WGS sequence"/>
</dbReference>
<dbReference type="EMBL" id="CAJZBQ010000038">
    <property type="protein sequence ID" value="CAG9325302.1"/>
    <property type="molecule type" value="Genomic_DNA"/>
</dbReference>
<evidence type="ECO:0008006" key="3">
    <source>
        <dbReference type="Google" id="ProtNLM"/>
    </source>
</evidence>
<evidence type="ECO:0000313" key="2">
    <source>
        <dbReference type="Proteomes" id="UP001162131"/>
    </source>
</evidence>
<dbReference type="InterPro" id="IPR028082">
    <property type="entry name" value="Peripla_BP_I"/>
</dbReference>
<protein>
    <recommendedName>
        <fullName evidence="3">Receptor ligand binding region domain-containing protein</fullName>
    </recommendedName>
</protein>
<sequence>MTIGSIQIFKKLNITIPVIGATNADDSLSSIVNFPTYTRVQMTYSYVCPKFLVVIKGFGWTSAAVWSIFFCKIIF</sequence>
<proteinExistence type="predicted"/>
<gene>
    <name evidence="1" type="ORF">BSTOLATCC_MIC38565</name>
</gene>
<keyword evidence="2" id="KW-1185">Reference proteome</keyword>
<dbReference type="AlphaFoldDB" id="A0AAU9JJN7"/>
<dbReference type="SUPFAM" id="SSF53822">
    <property type="entry name" value="Periplasmic binding protein-like I"/>
    <property type="match status" value="1"/>
</dbReference>
<name>A0AAU9JJN7_9CILI</name>